<keyword evidence="5" id="KW-1185">Reference proteome</keyword>
<dbReference type="GO" id="GO:0016491">
    <property type="term" value="F:oxidoreductase activity"/>
    <property type="evidence" value="ECO:0007669"/>
    <property type="project" value="UniProtKB-KW"/>
</dbReference>
<accession>A0A4R3K8L3</accession>
<reference evidence="4 5" key="1">
    <citation type="submission" date="2019-03" db="EMBL/GenBank/DDBJ databases">
        <title>Genomic Encyclopedia of Type Strains, Phase IV (KMG-IV): sequencing the most valuable type-strain genomes for metagenomic binning, comparative biology and taxonomic classification.</title>
        <authorList>
            <person name="Goeker M."/>
        </authorList>
    </citation>
    <scope>NUCLEOTIDE SEQUENCE [LARGE SCALE GENOMIC DNA]</scope>
    <source>
        <strain evidence="4 5">DSM 20467</strain>
    </source>
</reference>
<dbReference type="SMART" id="SM01008">
    <property type="entry name" value="Ald_Xan_dh_C"/>
    <property type="match status" value="1"/>
</dbReference>
<evidence type="ECO:0000256" key="1">
    <source>
        <dbReference type="ARBA" id="ARBA00022505"/>
    </source>
</evidence>
<evidence type="ECO:0000259" key="3">
    <source>
        <dbReference type="SMART" id="SM01008"/>
    </source>
</evidence>
<dbReference type="RefSeq" id="WP_132549401.1">
    <property type="nucleotide sequence ID" value="NZ_SMAA01000008.1"/>
</dbReference>
<dbReference type="InterPro" id="IPR046867">
    <property type="entry name" value="AldOxase/xan_DH_MoCoBD2"/>
</dbReference>
<dbReference type="Pfam" id="PF20256">
    <property type="entry name" value="MoCoBD_2"/>
    <property type="match status" value="2"/>
</dbReference>
<dbReference type="PANTHER" id="PTHR11908">
    <property type="entry name" value="XANTHINE DEHYDROGENASE"/>
    <property type="match status" value="1"/>
</dbReference>
<name>A0A4R3K8L3_9FIRM</name>
<dbReference type="InterPro" id="IPR008274">
    <property type="entry name" value="AldOxase/xan_DH_MoCoBD1"/>
</dbReference>
<dbReference type="EMBL" id="SMAA01000008">
    <property type="protein sequence ID" value="TCS79001.1"/>
    <property type="molecule type" value="Genomic_DNA"/>
</dbReference>
<dbReference type="AlphaFoldDB" id="A0A4R3K8L3"/>
<sequence>MIACDIGKPVRKVDNDIKLSGQAQYIADFHVDGILYAKTIRSSCPRGKIKKIDMPVLPNGYFAVTADDIPGKNSIKFLIDDWPFLAKDKVNYFGEAILLLVGPDRAKLLELADKVHIGYEKIPAILTIEDALSGNFVPIFGQNNKFAVYDYEKGNVDEAFSKAVKIIREKYATGYQKQAYLENQGMIAVPEKDGKVSVYGSMQCPYYIKNALVQALAVDEKKVRIVQAFTGGGFGGKEDYPSLLAGHAAFAALKTQHPVAVLYEREEDTAYTTRRHPAEITLETALDGEGRILGMKADINLNGGAYAGISEVVLQRSIYNICGVYNIKNLRVTGAAVATNTVPNGAFRGFGAPQVIFAIEMHMESLAKAFSIDVLTYKKMHIVKQGDRTATNGIFYDEVKLPAMIEKAQRMSGYTAKRKTYQAKPKLHKGIGMSLFLHGCGFTGSGERDIIKAQLKLCKQKNSSKVEIFAANVDMGQGLQTSFRKIAAKALEIPITDVLFAYPDTERVPDSGPTVASRSIMIVGKLLQKAAEKLKKRWQEDNDIEIIQNYEAPQRIKWMGEKSEGDAYPAYSWGVNVVEVKVDPLTYEVSVLGTWSVFDVGQAIDERIVEGQAQGGIFQGLGYAAMEVMTNDDNGRSRQNNLTNYTIPTSMDFAPVENHLLKTYYEDGPFGAKGVGELTLLGAAPAYASAVAQAMNIHVAKLPVTPEYIMREAEQNE</sequence>
<protein>
    <submittedName>
        <fullName evidence="4">CO/xanthine dehydrogenase Mo-binding subunit</fullName>
    </submittedName>
</protein>
<dbReference type="GO" id="GO:0005506">
    <property type="term" value="F:iron ion binding"/>
    <property type="evidence" value="ECO:0007669"/>
    <property type="project" value="InterPro"/>
</dbReference>
<dbReference type="Pfam" id="PF01315">
    <property type="entry name" value="Ald_Xan_dh_C"/>
    <property type="match status" value="1"/>
</dbReference>
<dbReference type="OrthoDB" id="9759099at2"/>
<dbReference type="SUPFAM" id="SSF54665">
    <property type="entry name" value="CO dehydrogenase molybdoprotein N-domain-like"/>
    <property type="match status" value="1"/>
</dbReference>
<dbReference type="InterPro" id="IPR037165">
    <property type="entry name" value="AldOxase/xan_DH_Mopterin-bd_sf"/>
</dbReference>
<dbReference type="InterPro" id="IPR000674">
    <property type="entry name" value="Ald_Oxase/Xan_DH_a/b"/>
</dbReference>
<evidence type="ECO:0000313" key="5">
    <source>
        <dbReference type="Proteomes" id="UP000295188"/>
    </source>
</evidence>
<feature type="domain" description="Aldehyde oxidase/xanthine dehydrogenase a/b hammerhead" evidence="3">
    <location>
        <begin position="20"/>
        <end position="123"/>
    </location>
</feature>
<evidence type="ECO:0000256" key="2">
    <source>
        <dbReference type="ARBA" id="ARBA00023002"/>
    </source>
</evidence>
<dbReference type="InterPro" id="IPR036856">
    <property type="entry name" value="Ald_Oxase/Xan_DH_a/b_sf"/>
</dbReference>
<dbReference type="Proteomes" id="UP000295188">
    <property type="component" value="Unassembled WGS sequence"/>
</dbReference>
<dbReference type="PANTHER" id="PTHR11908:SF132">
    <property type="entry name" value="ALDEHYDE OXIDASE 1-RELATED"/>
    <property type="match status" value="1"/>
</dbReference>
<comment type="caution">
    <text evidence="4">The sequence shown here is derived from an EMBL/GenBank/DDBJ whole genome shotgun (WGS) entry which is preliminary data.</text>
</comment>
<gene>
    <name evidence="4" type="ORF">EDC37_10860</name>
</gene>
<organism evidence="4 5">
    <name type="scientific">Pectinatus cerevisiiphilus</name>
    <dbReference type="NCBI Taxonomy" id="86956"/>
    <lineage>
        <taxon>Bacteria</taxon>
        <taxon>Bacillati</taxon>
        <taxon>Bacillota</taxon>
        <taxon>Negativicutes</taxon>
        <taxon>Selenomonadales</taxon>
        <taxon>Selenomonadaceae</taxon>
        <taxon>Pectinatus</taxon>
    </lineage>
</organism>
<dbReference type="Pfam" id="PF02738">
    <property type="entry name" value="MoCoBD_1"/>
    <property type="match status" value="1"/>
</dbReference>
<dbReference type="Gene3D" id="3.30.365.10">
    <property type="entry name" value="Aldehyde oxidase/xanthine dehydrogenase, molybdopterin binding domain"/>
    <property type="match status" value="4"/>
</dbReference>
<keyword evidence="1" id="KW-0500">Molybdenum</keyword>
<keyword evidence="2" id="KW-0560">Oxidoreductase</keyword>
<evidence type="ECO:0000313" key="4">
    <source>
        <dbReference type="EMBL" id="TCS79001.1"/>
    </source>
</evidence>
<dbReference type="Gene3D" id="3.90.1170.50">
    <property type="entry name" value="Aldehyde oxidase/xanthine dehydrogenase, a/b hammerhead"/>
    <property type="match status" value="1"/>
</dbReference>
<proteinExistence type="predicted"/>
<dbReference type="SUPFAM" id="SSF56003">
    <property type="entry name" value="Molybdenum cofactor-binding domain"/>
    <property type="match status" value="1"/>
</dbReference>
<dbReference type="InterPro" id="IPR016208">
    <property type="entry name" value="Ald_Oxase/xanthine_DH-like"/>
</dbReference>